<evidence type="ECO:0000313" key="3">
    <source>
        <dbReference type="Proteomes" id="UP000694419"/>
    </source>
</evidence>
<dbReference type="InterPro" id="IPR052679">
    <property type="entry name" value="Cell_Prolif_Regulator"/>
</dbReference>
<reference evidence="2" key="1">
    <citation type="submission" date="2025-08" db="UniProtKB">
        <authorList>
            <consortium name="Ensembl"/>
        </authorList>
    </citation>
    <scope>IDENTIFICATION</scope>
</reference>
<dbReference type="AlphaFoldDB" id="A0A8C3PHH5"/>
<evidence type="ECO:0000313" key="2">
    <source>
        <dbReference type="Ensembl" id="ENSCPGP00000002071.1"/>
    </source>
</evidence>
<name>A0A8C3PHH5_9CHAR</name>
<dbReference type="Proteomes" id="UP000694419">
    <property type="component" value="Unplaced"/>
</dbReference>
<sequence>MTSSIKESSACSPDSAVSSLLTSCSIDSSNLYSNSLIHYKDKLYSSASEALEAYIEDFDLSLTSPEVRTGKISLDDFNQLLGLGSLASPSRRQPECDPDLVSLATDDLLAFPADGSFIQPGPFKSRHQSSEWKRQTLQTSFCPCQSSSLETQSKDPLELLTLKAARGLESSTEDLSHTLENDGSPSTTDILGAERSWENAPGAFKAPVPVCCEDMENALPFPKADIIHKFLEDCLNDKNKESAFCGGDHDRPLEALKRMLFELQAIQGSSSQNETAELKEEVEKVSSLFPYVIISYYQWAVFIADKT</sequence>
<protein>
    <recommendedName>
        <fullName evidence="4">Lung adenoma susceptibility protein 2</fullName>
    </recommendedName>
</protein>
<dbReference type="Ensembl" id="ENSCPGT00000002284.1">
    <property type="protein sequence ID" value="ENSCPGP00000002071.1"/>
    <property type="gene ID" value="ENSCPGG00000001432.1"/>
</dbReference>
<evidence type="ECO:0000256" key="1">
    <source>
        <dbReference type="SAM" id="MobiDB-lite"/>
    </source>
</evidence>
<dbReference type="PANTHER" id="PTHR35079:SF1">
    <property type="entry name" value="LUNG ADENOMA SUSCEPTIBILITY PROTEIN 2"/>
    <property type="match status" value="1"/>
</dbReference>
<keyword evidence="3" id="KW-1185">Reference proteome</keyword>
<reference evidence="2" key="2">
    <citation type="submission" date="2025-09" db="UniProtKB">
        <authorList>
            <consortium name="Ensembl"/>
        </authorList>
    </citation>
    <scope>IDENTIFICATION</scope>
</reference>
<proteinExistence type="predicted"/>
<feature type="region of interest" description="Disordered" evidence="1">
    <location>
        <begin position="171"/>
        <end position="190"/>
    </location>
</feature>
<accession>A0A8C3PHH5</accession>
<evidence type="ECO:0008006" key="4">
    <source>
        <dbReference type="Google" id="ProtNLM"/>
    </source>
</evidence>
<dbReference type="PANTHER" id="PTHR35079">
    <property type="entry name" value="LUNG ADENOMA SUSCEPTIBILITY PROTEIN 2"/>
    <property type="match status" value="1"/>
</dbReference>
<organism evidence="2 3">
    <name type="scientific">Calidris pygmaea</name>
    <name type="common">Spoon-billed sandpiper</name>
    <dbReference type="NCBI Taxonomy" id="425635"/>
    <lineage>
        <taxon>Eukaryota</taxon>
        <taxon>Metazoa</taxon>
        <taxon>Chordata</taxon>
        <taxon>Craniata</taxon>
        <taxon>Vertebrata</taxon>
        <taxon>Euteleostomi</taxon>
        <taxon>Archelosauria</taxon>
        <taxon>Archosauria</taxon>
        <taxon>Dinosauria</taxon>
        <taxon>Saurischia</taxon>
        <taxon>Theropoda</taxon>
        <taxon>Coelurosauria</taxon>
        <taxon>Aves</taxon>
        <taxon>Neognathae</taxon>
        <taxon>Neoaves</taxon>
        <taxon>Charadriiformes</taxon>
        <taxon>Scolopacidae</taxon>
        <taxon>Calidris</taxon>
    </lineage>
</organism>